<name>A0AAQ3QUM0_9BACT</name>
<dbReference type="AlphaFoldDB" id="A0AAQ3QUM0"/>
<proteinExistence type="predicted"/>
<dbReference type="KEGG" id="puo:RZN69_05370"/>
<evidence type="ECO:0000313" key="2">
    <source>
        <dbReference type="Proteomes" id="UP001304300"/>
    </source>
</evidence>
<keyword evidence="2" id="KW-1185">Reference proteome</keyword>
<reference evidence="1 2" key="1">
    <citation type="submission" date="2023-10" db="EMBL/GenBank/DDBJ databases">
        <title>Rubellicoccus peritrichatus gen. nov., sp. nov., isolated from an algae of coral reef tank.</title>
        <authorList>
            <person name="Luo J."/>
        </authorList>
    </citation>
    <scope>NUCLEOTIDE SEQUENCE [LARGE SCALE GENOMIC DNA]</scope>
    <source>
        <strain evidence="1 2">CR14</strain>
    </source>
</reference>
<sequence length="242" mass="28577">MRREYHKWCSLNLHREMELLVFGHAGARVLVFPTRVGRFFDFENWGLVNSLRDTINAGNLQLICIDSVDAESLYCNWAHPRGRIERHQQFENYVMQEVLPFSESINPERFLIAHGCSFGAYHAANFAFRHPKHFHKVVALSGRYDITQQVEGFRNLLDDYYDQDVYFHNPSHYVPNLTDESHLRPLREMEITFAIGEHDPFIANNHFMSAILWAKGAWNSLNVWPGRAHRARYWRQMLPIYL</sequence>
<dbReference type="InterPro" id="IPR029058">
    <property type="entry name" value="AB_hydrolase_fold"/>
</dbReference>
<dbReference type="SUPFAM" id="SSF53474">
    <property type="entry name" value="alpha/beta-Hydrolases"/>
    <property type="match status" value="1"/>
</dbReference>
<evidence type="ECO:0000313" key="1">
    <source>
        <dbReference type="EMBL" id="WOO42511.1"/>
    </source>
</evidence>
<dbReference type="Pfam" id="PF00756">
    <property type="entry name" value="Esterase"/>
    <property type="match status" value="1"/>
</dbReference>
<accession>A0AAQ3QUM0</accession>
<dbReference type="RefSeq" id="WP_317835033.1">
    <property type="nucleotide sequence ID" value="NZ_CP136920.1"/>
</dbReference>
<gene>
    <name evidence="1" type="ORF">RZN69_05370</name>
</gene>
<keyword evidence="1" id="KW-0378">Hydrolase</keyword>
<dbReference type="GO" id="GO:0016787">
    <property type="term" value="F:hydrolase activity"/>
    <property type="evidence" value="ECO:0007669"/>
    <property type="project" value="UniProtKB-KW"/>
</dbReference>
<organism evidence="1 2">
    <name type="scientific">Rubellicoccus peritrichatus</name>
    <dbReference type="NCBI Taxonomy" id="3080537"/>
    <lineage>
        <taxon>Bacteria</taxon>
        <taxon>Pseudomonadati</taxon>
        <taxon>Verrucomicrobiota</taxon>
        <taxon>Opitutia</taxon>
        <taxon>Puniceicoccales</taxon>
        <taxon>Cerasicoccaceae</taxon>
        <taxon>Rubellicoccus</taxon>
    </lineage>
</organism>
<dbReference type="EMBL" id="CP136920">
    <property type="protein sequence ID" value="WOO42511.1"/>
    <property type="molecule type" value="Genomic_DNA"/>
</dbReference>
<dbReference type="InterPro" id="IPR050583">
    <property type="entry name" value="Mycobacterial_A85_antigen"/>
</dbReference>
<dbReference type="Gene3D" id="3.40.50.1820">
    <property type="entry name" value="alpha/beta hydrolase"/>
    <property type="match status" value="1"/>
</dbReference>
<protein>
    <submittedName>
        <fullName evidence="1">Alpha/beta hydrolase-fold protein</fullName>
    </submittedName>
</protein>
<dbReference type="PANTHER" id="PTHR48098:SF3">
    <property type="entry name" value="IRON(III) ENTEROBACTIN ESTERASE"/>
    <property type="match status" value="1"/>
</dbReference>
<dbReference type="PANTHER" id="PTHR48098">
    <property type="entry name" value="ENTEROCHELIN ESTERASE-RELATED"/>
    <property type="match status" value="1"/>
</dbReference>
<dbReference type="Proteomes" id="UP001304300">
    <property type="component" value="Chromosome"/>
</dbReference>
<dbReference type="InterPro" id="IPR000801">
    <property type="entry name" value="Esterase-like"/>
</dbReference>